<organism evidence="1 2">
    <name type="scientific">Arctium lappa</name>
    <name type="common">Greater burdock</name>
    <name type="synonym">Lappa major</name>
    <dbReference type="NCBI Taxonomy" id="4217"/>
    <lineage>
        <taxon>Eukaryota</taxon>
        <taxon>Viridiplantae</taxon>
        <taxon>Streptophyta</taxon>
        <taxon>Embryophyta</taxon>
        <taxon>Tracheophyta</taxon>
        <taxon>Spermatophyta</taxon>
        <taxon>Magnoliopsida</taxon>
        <taxon>eudicotyledons</taxon>
        <taxon>Gunneridae</taxon>
        <taxon>Pentapetalae</taxon>
        <taxon>asterids</taxon>
        <taxon>campanulids</taxon>
        <taxon>Asterales</taxon>
        <taxon>Asteraceae</taxon>
        <taxon>Carduoideae</taxon>
        <taxon>Cardueae</taxon>
        <taxon>Arctiinae</taxon>
        <taxon>Arctium</taxon>
    </lineage>
</organism>
<comment type="caution">
    <text evidence="1">The sequence shown here is derived from an EMBL/GenBank/DDBJ whole genome shotgun (WGS) entry which is preliminary data.</text>
</comment>
<proteinExistence type="predicted"/>
<evidence type="ECO:0000313" key="1">
    <source>
        <dbReference type="EMBL" id="KAI3667716.1"/>
    </source>
</evidence>
<dbReference type="EMBL" id="CM042063">
    <property type="protein sequence ID" value="KAI3667716.1"/>
    <property type="molecule type" value="Genomic_DNA"/>
</dbReference>
<protein>
    <submittedName>
        <fullName evidence="1">Uncharacterized protein</fullName>
    </submittedName>
</protein>
<gene>
    <name evidence="1" type="ORF">L6452_42785</name>
</gene>
<accession>A0ACB8XKC4</accession>
<keyword evidence="2" id="KW-1185">Reference proteome</keyword>
<reference evidence="1 2" key="2">
    <citation type="journal article" date="2022" name="Mol. Ecol. Resour.">
        <title>The genomes of chicory, endive, great burdock and yacon provide insights into Asteraceae paleo-polyploidization history and plant inulin production.</title>
        <authorList>
            <person name="Fan W."/>
            <person name="Wang S."/>
            <person name="Wang H."/>
            <person name="Wang A."/>
            <person name="Jiang F."/>
            <person name="Liu H."/>
            <person name="Zhao H."/>
            <person name="Xu D."/>
            <person name="Zhang Y."/>
        </authorList>
    </citation>
    <scope>NUCLEOTIDE SEQUENCE [LARGE SCALE GENOMIC DNA]</scope>
    <source>
        <strain evidence="2">cv. Niubang</strain>
    </source>
</reference>
<reference evidence="2" key="1">
    <citation type="journal article" date="2022" name="Mol. Ecol. Resour.">
        <title>The genomes of chicory, endive, great burdock and yacon provide insights into Asteraceae palaeo-polyploidization history and plant inulin production.</title>
        <authorList>
            <person name="Fan W."/>
            <person name="Wang S."/>
            <person name="Wang H."/>
            <person name="Wang A."/>
            <person name="Jiang F."/>
            <person name="Liu H."/>
            <person name="Zhao H."/>
            <person name="Xu D."/>
            <person name="Zhang Y."/>
        </authorList>
    </citation>
    <scope>NUCLEOTIDE SEQUENCE [LARGE SCALE GENOMIC DNA]</scope>
    <source>
        <strain evidence="2">cv. Niubang</strain>
    </source>
</reference>
<sequence>MNDDGSTGMTMDGDGTMGGMPPSAPMSMNDSGSMGMGMDQDMTPMMQMTFYWGKDASILFKGWPGSSMGMYILALFFVFFLSLVIEALTHCNLTPTKSNRMMRTMLHTSRVVFSYLVMLAVMSFNVGVLLVAVLGHAIGFFLFRILKKSSEKDSDMPPMAC</sequence>
<evidence type="ECO:0000313" key="2">
    <source>
        <dbReference type="Proteomes" id="UP001055879"/>
    </source>
</evidence>
<dbReference type="Proteomes" id="UP001055879">
    <property type="component" value="Linkage Group LG17"/>
</dbReference>
<name>A0ACB8XKC4_ARCLA</name>